<accession>A0A076LPM3</accession>
<organism evidence="1 2">
    <name type="scientific">Edwardsiella anguillarum ET080813</name>
    <dbReference type="NCBI Taxonomy" id="667120"/>
    <lineage>
        <taxon>Bacteria</taxon>
        <taxon>Pseudomonadati</taxon>
        <taxon>Pseudomonadota</taxon>
        <taxon>Gammaproteobacteria</taxon>
        <taxon>Enterobacterales</taxon>
        <taxon>Hafniaceae</taxon>
        <taxon>Edwardsiella</taxon>
    </lineage>
</organism>
<dbReference type="AlphaFoldDB" id="A0A076LPM3"/>
<evidence type="ECO:0000313" key="1">
    <source>
        <dbReference type="EMBL" id="AIJ10565.1"/>
    </source>
</evidence>
<dbReference type="KEGG" id="ete:ETEE_4160"/>
<reference evidence="1 2" key="1">
    <citation type="journal article" date="2012" name="PLoS ONE">
        <title>Edwardsiella comparative phylogenomics reveal the new intra/inter-species taxonomic relationships, virulence evolution and niche adaptation mechanisms.</title>
        <authorList>
            <person name="Yang M."/>
            <person name="Lv Y."/>
            <person name="Xiao J."/>
            <person name="Wu H."/>
            <person name="Zheng H."/>
            <person name="Liu Q."/>
            <person name="Zhang Y."/>
            <person name="Wang Q."/>
        </authorList>
    </citation>
    <scope>NUCLEOTIDE SEQUENCE [LARGE SCALE GENOMIC DNA]</scope>
    <source>
        <strain evidence="2">080813</strain>
    </source>
</reference>
<name>A0A076LPM3_9GAMM</name>
<proteinExistence type="predicted"/>
<dbReference type="Pfam" id="PF13935">
    <property type="entry name" value="Ead_Ea22"/>
    <property type="match status" value="1"/>
</dbReference>
<dbReference type="GeneID" id="33941837"/>
<dbReference type="RefSeq" id="WP_081926447.1">
    <property type="nucleotide sequence ID" value="NZ_CP006664.1"/>
</dbReference>
<evidence type="ECO:0000313" key="2">
    <source>
        <dbReference type="Proteomes" id="UP000028681"/>
    </source>
</evidence>
<gene>
    <name evidence="1" type="ORF">ETEE_4160</name>
</gene>
<protein>
    <recommendedName>
        <fullName evidence="3">Ead/Ea22-like family protein</fullName>
    </recommendedName>
</protein>
<dbReference type="InterPro" id="IPR025153">
    <property type="entry name" value="Ead_Ea22"/>
</dbReference>
<sequence>MSQVDKQALRTYAENANQGEWCSDDHDGVIADAGLNGNYYIAHSSGPDNQANARYIAAANPSAILALLDELDAAEKRIAELEARTVTLPPERFRYGESEYDDGYVNGWNAHGIETKVALRAAGIGVKEV</sequence>
<evidence type="ECO:0008006" key="3">
    <source>
        <dbReference type="Google" id="ProtNLM"/>
    </source>
</evidence>
<dbReference type="Proteomes" id="UP000028681">
    <property type="component" value="Chromosome"/>
</dbReference>
<dbReference type="EMBL" id="CP006664">
    <property type="protein sequence ID" value="AIJ10565.1"/>
    <property type="molecule type" value="Genomic_DNA"/>
</dbReference>
<dbReference type="HOGENOM" id="CLU_046529_8_1_6"/>